<name>X1TDN7_9ZZZZ</name>
<sequence length="338" mass="38340">RYTSKLRRERLKKLEPLTHSDQCTNHPEWNESYYFVFYSKEHNLGGMTRLGFKPNKQEGMAFYFLFLPNGSAAGYNLVQKVEDYTNSLQVGGVIHNCKNSSQWNYRFQGNMIAVENSEDLPKVRENPTLIANTLKVKIDIDFDPMNKVYEYSENMTPESLEIGKKAGDKHWEQIANLSGNIQIDNTNFPIKNTIGQRDHTYGVRDWTGVGNWLYYVVWFNKNLGINPAAIVTDDGRLSTGGFLFKNGENIPLKTINIVDQKFRKDGIFPVSSELEIVDALGESHQLKANVGPIIPVPFLDGEGNQSILVQSLGNFELDGIKGGYGTFETLRKVKLDKK</sequence>
<dbReference type="InterPro" id="IPR055493">
    <property type="entry name" value="DUF7065"/>
</dbReference>
<accession>X1TDN7</accession>
<dbReference type="EMBL" id="BARW01006049">
    <property type="protein sequence ID" value="GAI85710.1"/>
    <property type="molecule type" value="Genomic_DNA"/>
</dbReference>
<dbReference type="InterPro" id="IPR055492">
    <property type="entry name" value="DUF7064"/>
</dbReference>
<reference evidence="3" key="1">
    <citation type="journal article" date="2014" name="Front. Microbiol.">
        <title>High frequency of phylogenetically diverse reductive dehalogenase-homologous genes in deep subseafloor sedimentary metagenomes.</title>
        <authorList>
            <person name="Kawai M."/>
            <person name="Futagami T."/>
            <person name="Toyoda A."/>
            <person name="Takaki Y."/>
            <person name="Nishi S."/>
            <person name="Hori S."/>
            <person name="Arai W."/>
            <person name="Tsubouchi T."/>
            <person name="Morono Y."/>
            <person name="Uchiyama I."/>
            <person name="Ito T."/>
            <person name="Fujiyama A."/>
            <person name="Inagaki F."/>
            <person name="Takami H."/>
        </authorList>
    </citation>
    <scope>NUCLEOTIDE SEQUENCE</scope>
    <source>
        <strain evidence="3">Expedition CK06-06</strain>
    </source>
</reference>
<organism evidence="3">
    <name type="scientific">marine sediment metagenome</name>
    <dbReference type="NCBI Taxonomy" id="412755"/>
    <lineage>
        <taxon>unclassified sequences</taxon>
        <taxon>metagenomes</taxon>
        <taxon>ecological metagenomes</taxon>
    </lineage>
</organism>
<evidence type="ECO:0000259" key="1">
    <source>
        <dbReference type="Pfam" id="PF23212"/>
    </source>
</evidence>
<comment type="caution">
    <text evidence="3">The sequence shown here is derived from an EMBL/GenBank/DDBJ whole genome shotgun (WGS) entry which is preliminary data.</text>
</comment>
<gene>
    <name evidence="3" type="ORF">S12H4_12657</name>
</gene>
<feature type="domain" description="DUF7065" evidence="2">
    <location>
        <begin position="22"/>
        <end position="92"/>
    </location>
</feature>
<feature type="non-terminal residue" evidence="3">
    <location>
        <position position="1"/>
    </location>
</feature>
<protein>
    <recommendedName>
        <fullName evidence="4">AttH domain-containing protein</fullName>
    </recommendedName>
</protein>
<evidence type="ECO:0000313" key="3">
    <source>
        <dbReference type="EMBL" id="GAI85710.1"/>
    </source>
</evidence>
<dbReference type="SUPFAM" id="SSF159245">
    <property type="entry name" value="AttH-like"/>
    <property type="match status" value="1"/>
</dbReference>
<dbReference type="AlphaFoldDB" id="X1TDN7"/>
<dbReference type="Pfam" id="PF23213">
    <property type="entry name" value="DUF7065"/>
    <property type="match status" value="1"/>
</dbReference>
<evidence type="ECO:0000259" key="2">
    <source>
        <dbReference type="Pfam" id="PF23213"/>
    </source>
</evidence>
<dbReference type="Pfam" id="PF23212">
    <property type="entry name" value="DUF7064"/>
    <property type="match status" value="1"/>
</dbReference>
<proteinExistence type="predicted"/>
<evidence type="ECO:0008006" key="4">
    <source>
        <dbReference type="Google" id="ProtNLM"/>
    </source>
</evidence>
<feature type="domain" description="DUF7064" evidence="1">
    <location>
        <begin position="212"/>
        <end position="331"/>
    </location>
</feature>